<evidence type="ECO:0000313" key="2">
    <source>
        <dbReference type="Proteomes" id="UP000215914"/>
    </source>
</evidence>
<evidence type="ECO:0000313" key="1">
    <source>
        <dbReference type="EMBL" id="KAF5820245.1"/>
    </source>
</evidence>
<sequence length="118" mass="13551">MNPLPPFLFQNAGALLEQNERAWRDEKERLLADVKYYKEAASVSIADINILYADLGIAQDDSQKLAVERHWLQSQRFGLFLSAFSQSEDFKGSLERIYRAYRDVGYQSGLKDGYSYSS</sequence>
<organism evidence="1 2">
    <name type="scientific">Helianthus annuus</name>
    <name type="common">Common sunflower</name>
    <dbReference type="NCBI Taxonomy" id="4232"/>
    <lineage>
        <taxon>Eukaryota</taxon>
        <taxon>Viridiplantae</taxon>
        <taxon>Streptophyta</taxon>
        <taxon>Embryophyta</taxon>
        <taxon>Tracheophyta</taxon>
        <taxon>Spermatophyta</taxon>
        <taxon>Magnoliopsida</taxon>
        <taxon>eudicotyledons</taxon>
        <taxon>Gunneridae</taxon>
        <taxon>Pentapetalae</taxon>
        <taxon>asterids</taxon>
        <taxon>campanulids</taxon>
        <taxon>Asterales</taxon>
        <taxon>Asteraceae</taxon>
        <taxon>Asteroideae</taxon>
        <taxon>Heliantheae alliance</taxon>
        <taxon>Heliantheae</taxon>
        <taxon>Helianthus</taxon>
    </lineage>
</organism>
<comment type="caution">
    <text evidence="1">The sequence shown here is derived from an EMBL/GenBank/DDBJ whole genome shotgun (WGS) entry which is preliminary data.</text>
</comment>
<dbReference type="Proteomes" id="UP000215914">
    <property type="component" value="Unassembled WGS sequence"/>
</dbReference>
<accession>A0A9K3JRV4</accession>
<dbReference type="Gramene" id="mRNA:HanXRQr2_Chr01g0000041">
    <property type="protein sequence ID" value="CDS:HanXRQr2_Chr01g0000041.1"/>
    <property type="gene ID" value="HanXRQr2_Chr01g0000041"/>
</dbReference>
<proteinExistence type="predicted"/>
<dbReference type="AlphaFoldDB" id="A0A9K3JRV4"/>
<reference evidence="1" key="1">
    <citation type="journal article" date="2017" name="Nature">
        <title>The sunflower genome provides insights into oil metabolism, flowering and Asterid evolution.</title>
        <authorList>
            <person name="Badouin H."/>
            <person name="Gouzy J."/>
            <person name="Grassa C.J."/>
            <person name="Murat F."/>
            <person name="Staton S.E."/>
            <person name="Cottret L."/>
            <person name="Lelandais-Briere C."/>
            <person name="Owens G.L."/>
            <person name="Carrere S."/>
            <person name="Mayjonade B."/>
            <person name="Legrand L."/>
            <person name="Gill N."/>
            <person name="Kane N.C."/>
            <person name="Bowers J.E."/>
            <person name="Hubner S."/>
            <person name="Bellec A."/>
            <person name="Berard A."/>
            <person name="Berges H."/>
            <person name="Blanchet N."/>
            <person name="Boniface M.C."/>
            <person name="Brunel D."/>
            <person name="Catrice O."/>
            <person name="Chaidir N."/>
            <person name="Claudel C."/>
            <person name="Donnadieu C."/>
            <person name="Faraut T."/>
            <person name="Fievet G."/>
            <person name="Helmstetter N."/>
            <person name="King M."/>
            <person name="Knapp S.J."/>
            <person name="Lai Z."/>
            <person name="Le Paslier M.C."/>
            <person name="Lippi Y."/>
            <person name="Lorenzon L."/>
            <person name="Mandel J.R."/>
            <person name="Marage G."/>
            <person name="Marchand G."/>
            <person name="Marquand E."/>
            <person name="Bret-Mestries E."/>
            <person name="Morien E."/>
            <person name="Nambeesan S."/>
            <person name="Nguyen T."/>
            <person name="Pegot-Espagnet P."/>
            <person name="Pouilly N."/>
            <person name="Raftis F."/>
            <person name="Sallet E."/>
            <person name="Schiex T."/>
            <person name="Thomas J."/>
            <person name="Vandecasteele C."/>
            <person name="Vares D."/>
            <person name="Vear F."/>
            <person name="Vautrin S."/>
            <person name="Crespi M."/>
            <person name="Mangin B."/>
            <person name="Burke J.M."/>
            <person name="Salse J."/>
            <person name="Munos S."/>
            <person name="Vincourt P."/>
            <person name="Rieseberg L.H."/>
            <person name="Langlade N.B."/>
        </authorList>
    </citation>
    <scope>NUCLEOTIDE SEQUENCE</scope>
    <source>
        <tissue evidence="1">Leaves</tissue>
    </source>
</reference>
<dbReference type="EMBL" id="MNCJ02000316">
    <property type="protein sequence ID" value="KAF5820245.1"/>
    <property type="molecule type" value="Genomic_DNA"/>
</dbReference>
<keyword evidence="2" id="KW-1185">Reference proteome</keyword>
<reference evidence="1" key="2">
    <citation type="submission" date="2020-06" db="EMBL/GenBank/DDBJ databases">
        <title>Helianthus annuus Genome sequencing and assembly Release 2.</title>
        <authorList>
            <person name="Gouzy J."/>
            <person name="Langlade N."/>
            <person name="Munos S."/>
        </authorList>
    </citation>
    <scope>NUCLEOTIDE SEQUENCE</scope>
    <source>
        <tissue evidence="1">Leaves</tissue>
    </source>
</reference>
<gene>
    <name evidence="1" type="ORF">HanXRQr2_Chr01g0000041</name>
</gene>
<protein>
    <submittedName>
        <fullName evidence="1">Uncharacterized protein</fullName>
    </submittedName>
</protein>
<name>A0A9K3JRV4_HELAN</name>